<accession>A0AAX4JU07</accession>
<dbReference type="Proteomes" id="UP001355207">
    <property type="component" value="Chromosome 4"/>
</dbReference>
<dbReference type="Pfam" id="PF00172">
    <property type="entry name" value="Zn_clus"/>
    <property type="match status" value="1"/>
</dbReference>
<keyword evidence="4" id="KW-0805">Transcription regulation</keyword>
<evidence type="ECO:0000313" key="11">
    <source>
        <dbReference type="EMBL" id="WWC88847.1"/>
    </source>
</evidence>
<dbReference type="GO" id="GO:0005634">
    <property type="term" value="C:nucleus"/>
    <property type="evidence" value="ECO:0007669"/>
    <property type="project" value="UniProtKB-SubCell"/>
</dbReference>
<keyword evidence="5" id="KW-0238">DNA-binding</keyword>
<feature type="region of interest" description="Disordered" evidence="9">
    <location>
        <begin position="1"/>
        <end position="32"/>
    </location>
</feature>
<dbReference type="Pfam" id="PF04082">
    <property type="entry name" value="Fungal_trans"/>
    <property type="match status" value="1"/>
</dbReference>
<dbReference type="SUPFAM" id="SSF57701">
    <property type="entry name" value="Zn2/Cys6 DNA-binding domain"/>
    <property type="match status" value="1"/>
</dbReference>
<evidence type="ECO:0000256" key="3">
    <source>
        <dbReference type="ARBA" id="ARBA00022833"/>
    </source>
</evidence>
<sequence>MPPKRKATEPDSRENSTQASGGKRTGHTSRACDQCRKRKIRCDGEYPQCGVCKERDCPCEYKDEDKRKTHQEHMEDINNRMDRFERLIEDLLKSTQAGSVPPSQHNSSYNAGLSNNIHEIAPSMEAGTSGGLDIPQEEDVPSWSIPDGPILPMTDIGTSSYKAPSDPGVSPIASTRLKNLGGTSGYERFQRVEEAAGALLQYGPTSLWTCTSPHTQQHDHSPPSLELQSGDYIDWSYNLPSVLNISKMIHDQAMEYFSSFYAPWGMTIDMPAFLIDLNKCNLVRAINQKRPIQTRTASYSPLLHCCILYLGLRLLKTEYPTLMKTYEAIFIQHCVNLLLEECDHTALSSLRALNLYATCVHFTRMSRSENALDQGHRQLATGYLHCGMAIAGVHALGLNINCAEYVSRGLISEKERNLREYAFWTIYISDTLRALAAGRQPMFPDHSEVPCPSIDPFMDDFLWATPSISASGGNVGYGMNGVGVRSLRSTTFHWMARLARICRSILEALYSPASRGSRHEENVEKVSRKLDEWYRQFPLRPAEITPLPHILLLHMYYHLATIFVHRPFYRGHRQGSAERCNQGALNILDLLHTFKRTHQIRFAHHNLINVIFGAATIFLLRIAEPSNEIDNEEHKRNFDQCVDFMTQLSQTWVEAGITRNILVALQSEYQLPTANPNFNSNPIITQNPNPFTNQPSQYGGGVNVPDTTNTTLTVPWVDSLDDMQDIWGMMFNDPGFQWQDFNQNMTRPNDP</sequence>
<dbReference type="GO" id="GO:0003677">
    <property type="term" value="F:DNA binding"/>
    <property type="evidence" value="ECO:0007669"/>
    <property type="project" value="UniProtKB-KW"/>
</dbReference>
<dbReference type="SMART" id="SM00906">
    <property type="entry name" value="Fungal_trans"/>
    <property type="match status" value="1"/>
</dbReference>
<dbReference type="Gene3D" id="4.10.240.10">
    <property type="entry name" value="Zn(2)-C6 fungal-type DNA-binding domain"/>
    <property type="match status" value="1"/>
</dbReference>
<dbReference type="GO" id="GO:0000981">
    <property type="term" value="F:DNA-binding transcription factor activity, RNA polymerase II-specific"/>
    <property type="evidence" value="ECO:0007669"/>
    <property type="project" value="InterPro"/>
</dbReference>
<evidence type="ECO:0000256" key="6">
    <source>
        <dbReference type="ARBA" id="ARBA00023163"/>
    </source>
</evidence>
<dbReference type="PANTHER" id="PTHR31313">
    <property type="entry name" value="TY1 ENHANCER ACTIVATOR"/>
    <property type="match status" value="1"/>
</dbReference>
<dbReference type="PANTHER" id="PTHR31313:SF81">
    <property type="entry name" value="TY1 ENHANCER ACTIVATOR"/>
    <property type="match status" value="1"/>
</dbReference>
<dbReference type="GeneID" id="91094432"/>
<dbReference type="GO" id="GO:0006351">
    <property type="term" value="P:DNA-templated transcription"/>
    <property type="evidence" value="ECO:0007669"/>
    <property type="project" value="InterPro"/>
</dbReference>
<evidence type="ECO:0000313" key="12">
    <source>
        <dbReference type="Proteomes" id="UP001355207"/>
    </source>
</evidence>
<dbReference type="InterPro" id="IPR007219">
    <property type="entry name" value="XnlR_reg_dom"/>
</dbReference>
<proteinExistence type="predicted"/>
<comment type="subcellular location">
    <subcellularLocation>
        <location evidence="1">Nucleus</location>
    </subcellularLocation>
</comment>
<evidence type="ECO:0000256" key="9">
    <source>
        <dbReference type="SAM" id="MobiDB-lite"/>
    </source>
</evidence>
<keyword evidence="3" id="KW-0862">Zinc</keyword>
<dbReference type="EMBL" id="CP144101">
    <property type="protein sequence ID" value="WWC88847.1"/>
    <property type="molecule type" value="Genomic_DNA"/>
</dbReference>
<evidence type="ECO:0000256" key="5">
    <source>
        <dbReference type="ARBA" id="ARBA00023125"/>
    </source>
</evidence>
<reference evidence="11 12" key="1">
    <citation type="submission" date="2024-01" db="EMBL/GenBank/DDBJ databases">
        <title>Comparative genomics of Cryptococcus and Kwoniella reveals pathogenesis evolution and contrasting modes of karyotype evolution via chromosome fusion or intercentromeric recombination.</title>
        <authorList>
            <person name="Coelho M.A."/>
            <person name="David-Palma M."/>
            <person name="Shea T."/>
            <person name="Bowers K."/>
            <person name="McGinley-Smith S."/>
            <person name="Mohammad A.W."/>
            <person name="Gnirke A."/>
            <person name="Yurkov A.M."/>
            <person name="Nowrousian M."/>
            <person name="Sun S."/>
            <person name="Cuomo C.A."/>
            <person name="Heitman J."/>
        </authorList>
    </citation>
    <scope>NUCLEOTIDE SEQUENCE [LARGE SCALE GENOMIC DNA]</scope>
    <source>
        <strain evidence="11 12">CBS 6074</strain>
    </source>
</reference>
<protein>
    <recommendedName>
        <fullName evidence="10">Zn(2)-C6 fungal-type domain-containing protein</fullName>
    </recommendedName>
</protein>
<keyword evidence="8" id="KW-0175">Coiled coil</keyword>
<name>A0AAX4JU07_9TREE</name>
<dbReference type="SMART" id="SM00066">
    <property type="entry name" value="GAL4"/>
    <property type="match status" value="1"/>
</dbReference>
<keyword evidence="7" id="KW-0539">Nucleus</keyword>
<evidence type="ECO:0000256" key="7">
    <source>
        <dbReference type="ARBA" id="ARBA00023242"/>
    </source>
</evidence>
<feature type="domain" description="Zn(2)-C6 fungal-type" evidence="10">
    <location>
        <begin position="31"/>
        <end position="61"/>
    </location>
</feature>
<dbReference type="InterPro" id="IPR001138">
    <property type="entry name" value="Zn2Cys6_DnaBD"/>
</dbReference>
<keyword evidence="2" id="KW-0479">Metal-binding</keyword>
<dbReference type="RefSeq" id="XP_066075610.1">
    <property type="nucleotide sequence ID" value="XM_066219513.1"/>
</dbReference>
<feature type="compositionally biased region" description="Basic and acidic residues" evidence="9">
    <location>
        <begin position="1"/>
        <end position="14"/>
    </location>
</feature>
<dbReference type="InterPro" id="IPR051615">
    <property type="entry name" value="Transcr_Regulatory_Elem"/>
</dbReference>
<dbReference type="PROSITE" id="PS50048">
    <property type="entry name" value="ZN2_CY6_FUNGAL_2"/>
    <property type="match status" value="1"/>
</dbReference>
<dbReference type="CDD" id="cd00067">
    <property type="entry name" value="GAL4"/>
    <property type="match status" value="1"/>
</dbReference>
<dbReference type="PROSITE" id="PS00463">
    <property type="entry name" value="ZN2_CY6_FUNGAL_1"/>
    <property type="match status" value="1"/>
</dbReference>
<evidence type="ECO:0000259" key="10">
    <source>
        <dbReference type="PROSITE" id="PS50048"/>
    </source>
</evidence>
<evidence type="ECO:0000256" key="4">
    <source>
        <dbReference type="ARBA" id="ARBA00023015"/>
    </source>
</evidence>
<evidence type="ECO:0000256" key="2">
    <source>
        <dbReference type="ARBA" id="ARBA00022723"/>
    </source>
</evidence>
<organism evidence="11 12">
    <name type="scientific">Kwoniella dendrophila CBS 6074</name>
    <dbReference type="NCBI Taxonomy" id="1295534"/>
    <lineage>
        <taxon>Eukaryota</taxon>
        <taxon>Fungi</taxon>
        <taxon>Dikarya</taxon>
        <taxon>Basidiomycota</taxon>
        <taxon>Agaricomycotina</taxon>
        <taxon>Tremellomycetes</taxon>
        <taxon>Tremellales</taxon>
        <taxon>Cryptococcaceae</taxon>
        <taxon>Kwoniella</taxon>
    </lineage>
</organism>
<dbReference type="GO" id="GO:0008270">
    <property type="term" value="F:zinc ion binding"/>
    <property type="evidence" value="ECO:0007669"/>
    <property type="project" value="InterPro"/>
</dbReference>
<gene>
    <name evidence="11" type="ORF">L201_003762</name>
</gene>
<dbReference type="InterPro" id="IPR036864">
    <property type="entry name" value="Zn2-C6_fun-type_DNA-bd_sf"/>
</dbReference>
<dbReference type="AlphaFoldDB" id="A0AAX4JU07"/>
<keyword evidence="12" id="KW-1185">Reference proteome</keyword>
<feature type="coiled-coil region" evidence="8">
    <location>
        <begin position="67"/>
        <end position="94"/>
    </location>
</feature>
<keyword evidence="6" id="KW-0804">Transcription</keyword>
<evidence type="ECO:0000256" key="8">
    <source>
        <dbReference type="SAM" id="Coils"/>
    </source>
</evidence>
<dbReference type="CDD" id="cd12148">
    <property type="entry name" value="fungal_TF_MHR"/>
    <property type="match status" value="1"/>
</dbReference>
<evidence type="ECO:0000256" key="1">
    <source>
        <dbReference type="ARBA" id="ARBA00004123"/>
    </source>
</evidence>